<feature type="domain" description="Metallo-beta-lactamase" evidence="1">
    <location>
        <begin position="10"/>
        <end position="171"/>
    </location>
</feature>
<dbReference type="InterPro" id="IPR036866">
    <property type="entry name" value="RibonucZ/Hydroxyglut_hydro"/>
</dbReference>
<reference evidence="2 3" key="1">
    <citation type="submission" date="2020-07" db="EMBL/GenBank/DDBJ databases">
        <title>Sequencing the genomes of 1000 actinobacteria strains.</title>
        <authorList>
            <person name="Klenk H.-P."/>
        </authorList>
    </citation>
    <scope>NUCLEOTIDE SEQUENCE [LARGE SCALE GENOMIC DNA]</scope>
    <source>
        <strain evidence="2 3">DSM 45772</strain>
    </source>
</reference>
<proteinExistence type="predicted"/>
<dbReference type="Pfam" id="PF12706">
    <property type="entry name" value="Lactamase_B_2"/>
    <property type="match status" value="1"/>
</dbReference>
<dbReference type="InterPro" id="IPR050114">
    <property type="entry name" value="UPF0173_UPF0282_UlaG_hydrolase"/>
</dbReference>
<dbReference type="AlphaFoldDB" id="A0A7Y9J6M8"/>
<evidence type="ECO:0000259" key="1">
    <source>
        <dbReference type="SMART" id="SM00849"/>
    </source>
</evidence>
<dbReference type="Gene3D" id="3.60.15.10">
    <property type="entry name" value="Ribonuclease Z/Hydroxyacylglutathione hydrolase-like"/>
    <property type="match status" value="1"/>
</dbReference>
<evidence type="ECO:0000313" key="2">
    <source>
        <dbReference type="EMBL" id="NYD37418.1"/>
    </source>
</evidence>
<keyword evidence="3" id="KW-1185">Reference proteome</keyword>
<dbReference type="Proteomes" id="UP000535890">
    <property type="component" value="Unassembled WGS sequence"/>
</dbReference>
<dbReference type="PANTHER" id="PTHR43546:SF3">
    <property type="entry name" value="UPF0173 METAL-DEPENDENT HYDROLASE MJ1163"/>
    <property type="match status" value="1"/>
</dbReference>
<dbReference type="PANTHER" id="PTHR43546">
    <property type="entry name" value="UPF0173 METAL-DEPENDENT HYDROLASE MJ1163-RELATED"/>
    <property type="match status" value="1"/>
</dbReference>
<dbReference type="EMBL" id="JACCBN010000001">
    <property type="protein sequence ID" value="NYD37418.1"/>
    <property type="molecule type" value="Genomic_DNA"/>
</dbReference>
<sequence>MSTATLDWFGCATFRLRTAEGLTVMLDAYLDRVPEAAQSGVGVTDVAAELGPRDWILVGHSHFDHIYGAERLAATGARIVGSYESVRVMAAQGVPEEQLVPVSGGERVRLDDTTTVRVLPGLHSCVWSRVPFPESDQECLGELGGTWQEHQEQLRAMFAGLPDLGPDVAAHLQAAAQGERGDGGALVFVVETSEGSLLVQDTAGAWSGLLAAESPDVAILAAAGRANRDGEPVQGSLAEFVAEEAGRLRPRRLVLSHHDAWLPGFAGAVDVGPIREAVARSTPDTEFCDLGYASGFPLFA</sequence>
<protein>
    <recommendedName>
        <fullName evidence="1">Metallo-beta-lactamase domain-containing protein</fullName>
    </recommendedName>
</protein>
<organism evidence="2 3">
    <name type="scientific">Actinomycetospora corticicola</name>
    <dbReference type="NCBI Taxonomy" id="663602"/>
    <lineage>
        <taxon>Bacteria</taxon>
        <taxon>Bacillati</taxon>
        <taxon>Actinomycetota</taxon>
        <taxon>Actinomycetes</taxon>
        <taxon>Pseudonocardiales</taxon>
        <taxon>Pseudonocardiaceae</taxon>
        <taxon>Actinomycetospora</taxon>
    </lineage>
</organism>
<gene>
    <name evidence="2" type="ORF">BJ983_003520</name>
</gene>
<accession>A0A7Y9J6M8</accession>
<evidence type="ECO:0000313" key="3">
    <source>
        <dbReference type="Proteomes" id="UP000535890"/>
    </source>
</evidence>
<comment type="caution">
    <text evidence="2">The sequence shown here is derived from an EMBL/GenBank/DDBJ whole genome shotgun (WGS) entry which is preliminary data.</text>
</comment>
<name>A0A7Y9J6M8_9PSEU</name>
<dbReference type="InterPro" id="IPR001279">
    <property type="entry name" value="Metallo-B-lactamas"/>
</dbReference>
<dbReference type="SUPFAM" id="SSF56281">
    <property type="entry name" value="Metallo-hydrolase/oxidoreductase"/>
    <property type="match status" value="1"/>
</dbReference>
<dbReference type="RefSeq" id="WP_179794980.1">
    <property type="nucleotide sequence ID" value="NZ_BAABHP010000025.1"/>
</dbReference>
<dbReference type="SMART" id="SM00849">
    <property type="entry name" value="Lactamase_B"/>
    <property type="match status" value="1"/>
</dbReference>